<evidence type="ECO:0000313" key="2">
    <source>
        <dbReference type="EMBL" id="KIY64439.1"/>
    </source>
</evidence>
<sequence>MPGQSLPSSLNPPCSGIRTQAFERCKEVESSLVSRLAGVDVETGVTETRKVEEELMDLRVASYLLFHAPSDVGKEWAASCIMSAVDSEQVIKFGEFIRKHYIRCFKRKRGCTPSISRCSSRPETQSALLANPGRAPQSHTEARTKALFRDNYRCILSGTPDLDSFVDMCMDEARAEETHCAHIFDESTNDISSAKVVIDKKEYAANVWTIMRCMGYPHILDELKGVSVHRLGNIMTLTGSLHRMFDDLSICLDATGNPNEYIVTPASPRFARALAAVGCPTKVTLSNIRGLEPPSPTYLAIHAACHRIAHLSGAAEWYTRLDREGDVGCNHTTVADSDEDMFATVLADRLERLPGVEYDF</sequence>
<feature type="domain" description="HNH nuclease" evidence="1">
    <location>
        <begin position="172"/>
        <end position="252"/>
    </location>
</feature>
<reference evidence="2 3" key="1">
    <citation type="journal article" date="2015" name="Fungal Genet. Biol.">
        <title>Evolution of novel wood decay mechanisms in Agaricales revealed by the genome sequences of Fistulina hepatica and Cylindrobasidium torrendii.</title>
        <authorList>
            <person name="Floudas D."/>
            <person name="Held B.W."/>
            <person name="Riley R."/>
            <person name="Nagy L.G."/>
            <person name="Koehler G."/>
            <person name="Ransdell A.S."/>
            <person name="Younus H."/>
            <person name="Chow J."/>
            <person name="Chiniquy J."/>
            <person name="Lipzen A."/>
            <person name="Tritt A."/>
            <person name="Sun H."/>
            <person name="Haridas S."/>
            <person name="LaButti K."/>
            <person name="Ohm R.A."/>
            <person name="Kues U."/>
            <person name="Blanchette R.A."/>
            <person name="Grigoriev I.V."/>
            <person name="Minto R.E."/>
            <person name="Hibbett D.S."/>
        </authorList>
    </citation>
    <scope>NUCLEOTIDE SEQUENCE [LARGE SCALE GENOMIC DNA]</scope>
    <source>
        <strain evidence="2 3">FP15055 ss-10</strain>
    </source>
</reference>
<gene>
    <name evidence="2" type="ORF">CYLTODRAFT_401865</name>
</gene>
<protein>
    <recommendedName>
        <fullName evidence="1">HNH nuclease domain-containing protein</fullName>
    </recommendedName>
</protein>
<dbReference type="STRING" id="1314674.A0A0D7B2P2"/>
<evidence type="ECO:0000313" key="3">
    <source>
        <dbReference type="Proteomes" id="UP000054007"/>
    </source>
</evidence>
<evidence type="ECO:0000259" key="1">
    <source>
        <dbReference type="Pfam" id="PF13391"/>
    </source>
</evidence>
<organism evidence="2 3">
    <name type="scientific">Cylindrobasidium torrendii FP15055 ss-10</name>
    <dbReference type="NCBI Taxonomy" id="1314674"/>
    <lineage>
        <taxon>Eukaryota</taxon>
        <taxon>Fungi</taxon>
        <taxon>Dikarya</taxon>
        <taxon>Basidiomycota</taxon>
        <taxon>Agaricomycotina</taxon>
        <taxon>Agaricomycetes</taxon>
        <taxon>Agaricomycetidae</taxon>
        <taxon>Agaricales</taxon>
        <taxon>Marasmiineae</taxon>
        <taxon>Physalacriaceae</taxon>
        <taxon>Cylindrobasidium</taxon>
    </lineage>
</organism>
<accession>A0A0D7B2P2</accession>
<keyword evidence="3" id="KW-1185">Reference proteome</keyword>
<dbReference type="OrthoDB" id="2104739at2759"/>
<dbReference type="AlphaFoldDB" id="A0A0D7B2P2"/>
<proteinExistence type="predicted"/>
<dbReference type="Pfam" id="PF13391">
    <property type="entry name" value="HNH_2"/>
    <property type="match status" value="1"/>
</dbReference>
<name>A0A0D7B2P2_9AGAR</name>
<dbReference type="Proteomes" id="UP000054007">
    <property type="component" value="Unassembled WGS sequence"/>
</dbReference>
<dbReference type="InterPro" id="IPR003615">
    <property type="entry name" value="HNH_nuc"/>
</dbReference>
<dbReference type="EMBL" id="KN880635">
    <property type="protein sequence ID" value="KIY64439.1"/>
    <property type="molecule type" value="Genomic_DNA"/>
</dbReference>